<dbReference type="InterPro" id="IPR019374">
    <property type="entry name" value="Ribosomal_mS22"/>
</dbReference>
<dbReference type="GO" id="GO:0003735">
    <property type="term" value="F:structural constituent of ribosome"/>
    <property type="evidence" value="ECO:0007669"/>
    <property type="project" value="TreeGrafter"/>
</dbReference>
<comment type="caution">
    <text evidence="1">The sequence shown here is derived from an EMBL/GenBank/DDBJ whole genome shotgun (WGS) entry which is preliminary data.</text>
</comment>
<keyword evidence="2" id="KW-1185">Reference proteome</keyword>
<proteinExistence type="predicted"/>
<protein>
    <submittedName>
        <fullName evidence="1">Mitochondrial ribosomal protein S22</fullName>
    </submittedName>
</protein>
<accession>A0A7J8HTE9</accession>
<keyword evidence="1" id="KW-0687">Ribonucleoprotein</keyword>
<evidence type="ECO:0000313" key="2">
    <source>
        <dbReference type="Proteomes" id="UP000593571"/>
    </source>
</evidence>
<name>A0A7J8HTE9_ROUAE</name>
<keyword evidence="1" id="KW-0689">Ribosomal protein</keyword>
<organism evidence="1 2">
    <name type="scientific">Rousettus aegyptiacus</name>
    <name type="common">Egyptian fruit bat</name>
    <name type="synonym">Pteropus aegyptiacus</name>
    <dbReference type="NCBI Taxonomy" id="9407"/>
    <lineage>
        <taxon>Eukaryota</taxon>
        <taxon>Metazoa</taxon>
        <taxon>Chordata</taxon>
        <taxon>Craniata</taxon>
        <taxon>Vertebrata</taxon>
        <taxon>Euteleostomi</taxon>
        <taxon>Mammalia</taxon>
        <taxon>Eutheria</taxon>
        <taxon>Laurasiatheria</taxon>
        <taxon>Chiroptera</taxon>
        <taxon>Yinpterochiroptera</taxon>
        <taxon>Pteropodoidea</taxon>
        <taxon>Pteropodidae</taxon>
        <taxon>Rousettinae</taxon>
        <taxon>Rousettus</taxon>
    </lineage>
</organism>
<reference evidence="1 2" key="1">
    <citation type="journal article" date="2020" name="Nature">
        <title>Six reference-quality genomes reveal evolution of bat adaptations.</title>
        <authorList>
            <person name="Jebb D."/>
            <person name="Huang Z."/>
            <person name="Pippel M."/>
            <person name="Hughes G.M."/>
            <person name="Lavrichenko K."/>
            <person name="Devanna P."/>
            <person name="Winkler S."/>
            <person name="Jermiin L.S."/>
            <person name="Skirmuntt E.C."/>
            <person name="Katzourakis A."/>
            <person name="Burkitt-Gray L."/>
            <person name="Ray D.A."/>
            <person name="Sullivan K.A.M."/>
            <person name="Roscito J.G."/>
            <person name="Kirilenko B.M."/>
            <person name="Davalos L.M."/>
            <person name="Corthals A.P."/>
            <person name="Power M.L."/>
            <person name="Jones G."/>
            <person name="Ransome R.D."/>
            <person name="Dechmann D.K.N."/>
            <person name="Locatelli A.G."/>
            <person name="Puechmaille S.J."/>
            <person name="Fedrigo O."/>
            <person name="Jarvis E.D."/>
            <person name="Hiller M."/>
            <person name="Vernes S.C."/>
            <person name="Myers E.W."/>
            <person name="Teeling E.C."/>
        </authorList>
    </citation>
    <scope>NUCLEOTIDE SEQUENCE [LARGE SCALE GENOMIC DNA]</scope>
    <source>
        <strain evidence="1">MRouAeg1</strain>
        <tissue evidence="1">Muscle</tissue>
    </source>
</reference>
<gene>
    <name evidence="1" type="ORF">HJG63_013580</name>
</gene>
<dbReference type="Pfam" id="PF10245">
    <property type="entry name" value="MRP-S22"/>
    <property type="match status" value="1"/>
</dbReference>
<dbReference type="PANTHER" id="PTHR13071">
    <property type="entry name" value="MITOCHONDRIAL 28S RIBOSOMAL PROTEIN S22"/>
    <property type="match status" value="1"/>
</dbReference>
<evidence type="ECO:0000313" key="1">
    <source>
        <dbReference type="EMBL" id="KAF6475261.1"/>
    </source>
</evidence>
<dbReference type="Proteomes" id="UP000593571">
    <property type="component" value="Unassembled WGS sequence"/>
</dbReference>
<sequence>MIMAAFGPSVSLGSRLIGFRGTERVCFWARIRPRLSNLLQQLPGPCGAGMPCRRFGSKAESGSSEIKKPTFMDEEVQNILIKMTGLNLQKVFKPAIQELKPPTYKLMTQAQLEEATRQAVEAAKIRLKMPPVLEERVPINDVLAEDKILEGTETAKYVFTDITYSIPHRERFIVVREPSGTLRKASWEERDRMIQVYFPKEGRRTLTPIIFKEENLQTLYSQDRHVDVLNLCIAQFEPDSAEYIKVHHQTYEDIDKHGKYDLLRSTRHFGGMAWYFVNKKKIDGLLIDQIQRDLVDDATSLVQLYHILHPDGQSAQEAKEQAAEGLHLIKVKGLFPHWLLCGDNRVENSEVGHI</sequence>
<dbReference type="GO" id="GO:0005763">
    <property type="term" value="C:mitochondrial small ribosomal subunit"/>
    <property type="evidence" value="ECO:0007669"/>
    <property type="project" value="TreeGrafter"/>
</dbReference>
<dbReference type="AlphaFoldDB" id="A0A7J8HTE9"/>
<dbReference type="PANTHER" id="PTHR13071:SF4">
    <property type="entry name" value="SMALL RIBOSOMAL SUBUNIT PROTEIN MS22"/>
    <property type="match status" value="1"/>
</dbReference>
<dbReference type="EMBL" id="JACASE010000004">
    <property type="protein sequence ID" value="KAF6475261.1"/>
    <property type="molecule type" value="Genomic_DNA"/>
</dbReference>